<feature type="domain" description="Endonuclease/exonuclease/phosphatase" evidence="1">
    <location>
        <begin position="9"/>
        <end position="222"/>
    </location>
</feature>
<protein>
    <recommendedName>
        <fullName evidence="1">Endonuclease/exonuclease/phosphatase domain-containing protein</fullName>
    </recommendedName>
</protein>
<sequence length="230" mass="24447">MALRLASLNMHCGLDHRGVPFSVKQAVTTLNTDVVVVQENWRVHGSDSLAATAAADCGYPSYTELDLVPDTPLADLEVVDGTAPDETGAWGLAVLSRVPWDRQWTVAIGAAPGDVVGERTAQVIEFPEVRVVNVHLTHRLLHGPAQLRRLLAALRADPRPTVLAGDLNMCRPTVHLARGFRPAVRGRTFPARFPVAQLDHLLAGPGVTVTAAAVGPAVGSDHLPVRATIG</sequence>
<dbReference type="Pfam" id="PF03372">
    <property type="entry name" value="Exo_endo_phos"/>
    <property type="match status" value="1"/>
</dbReference>
<organism evidence="2 3">
    <name type="scientific">Actinoplanes couchii</name>
    <dbReference type="NCBI Taxonomy" id="403638"/>
    <lineage>
        <taxon>Bacteria</taxon>
        <taxon>Bacillati</taxon>
        <taxon>Actinomycetota</taxon>
        <taxon>Actinomycetes</taxon>
        <taxon>Micromonosporales</taxon>
        <taxon>Micromonosporaceae</taxon>
        <taxon>Actinoplanes</taxon>
    </lineage>
</organism>
<evidence type="ECO:0000259" key="1">
    <source>
        <dbReference type="Pfam" id="PF03372"/>
    </source>
</evidence>
<evidence type="ECO:0000313" key="3">
    <source>
        <dbReference type="Proteomes" id="UP000612282"/>
    </source>
</evidence>
<comment type="caution">
    <text evidence="2">The sequence shown here is derived from an EMBL/GenBank/DDBJ whole genome shotgun (WGS) entry which is preliminary data.</text>
</comment>
<dbReference type="EMBL" id="BOMG01000064">
    <property type="protein sequence ID" value="GID56860.1"/>
    <property type="molecule type" value="Genomic_DNA"/>
</dbReference>
<name>A0ABQ3XEC6_9ACTN</name>
<accession>A0ABQ3XEC6</accession>
<proteinExistence type="predicted"/>
<dbReference type="SUPFAM" id="SSF56219">
    <property type="entry name" value="DNase I-like"/>
    <property type="match status" value="1"/>
</dbReference>
<evidence type="ECO:0000313" key="2">
    <source>
        <dbReference type="EMBL" id="GID56860.1"/>
    </source>
</evidence>
<dbReference type="InterPro" id="IPR036691">
    <property type="entry name" value="Endo/exonu/phosph_ase_sf"/>
</dbReference>
<dbReference type="InterPro" id="IPR005135">
    <property type="entry name" value="Endo/exonuclease/phosphatase"/>
</dbReference>
<reference evidence="2 3" key="1">
    <citation type="submission" date="2021-01" db="EMBL/GenBank/DDBJ databases">
        <title>Whole genome shotgun sequence of Actinoplanes couchii NBRC 106145.</title>
        <authorList>
            <person name="Komaki H."/>
            <person name="Tamura T."/>
        </authorList>
    </citation>
    <scope>NUCLEOTIDE SEQUENCE [LARGE SCALE GENOMIC DNA]</scope>
    <source>
        <strain evidence="2 3">NBRC 106145</strain>
    </source>
</reference>
<dbReference type="RefSeq" id="WP_203798838.1">
    <property type="nucleotide sequence ID" value="NZ_BAAAQE010000094.1"/>
</dbReference>
<dbReference type="Gene3D" id="3.60.10.10">
    <property type="entry name" value="Endonuclease/exonuclease/phosphatase"/>
    <property type="match status" value="1"/>
</dbReference>
<keyword evidence="3" id="KW-1185">Reference proteome</keyword>
<gene>
    <name evidence="2" type="ORF">Aco03nite_052640</name>
</gene>
<dbReference type="Proteomes" id="UP000612282">
    <property type="component" value="Unassembled WGS sequence"/>
</dbReference>